<dbReference type="Pfam" id="PF06985">
    <property type="entry name" value="HET"/>
    <property type="match status" value="1"/>
</dbReference>
<keyword evidence="3" id="KW-1185">Reference proteome</keyword>
<comment type="caution">
    <text evidence="2">The sequence shown here is derived from an EMBL/GenBank/DDBJ whole genome shotgun (WGS) entry which is preliminary data.</text>
</comment>
<accession>A0AAN6Y4J2</accession>
<reference evidence="2" key="1">
    <citation type="journal article" date="2023" name="Mol. Phylogenet. Evol.">
        <title>Genome-scale phylogeny and comparative genomics of the fungal order Sordariales.</title>
        <authorList>
            <person name="Hensen N."/>
            <person name="Bonometti L."/>
            <person name="Westerberg I."/>
            <person name="Brannstrom I.O."/>
            <person name="Guillou S."/>
            <person name="Cros-Aarteil S."/>
            <person name="Calhoun S."/>
            <person name="Haridas S."/>
            <person name="Kuo A."/>
            <person name="Mondo S."/>
            <person name="Pangilinan J."/>
            <person name="Riley R."/>
            <person name="LaButti K."/>
            <person name="Andreopoulos B."/>
            <person name="Lipzen A."/>
            <person name="Chen C."/>
            <person name="Yan M."/>
            <person name="Daum C."/>
            <person name="Ng V."/>
            <person name="Clum A."/>
            <person name="Steindorff A."/>
            <person name="Ohm R.A."/>
            <person name="Martin F."/>
            <person name="Silar P."/>
            <person name="Natvig D.O."/>
            <person name="Lalanne C."/>
            <person name="Gautier V."/>
            <person name="Ament-Velasquez S.L."/>
            <person name="Kruys A."/>
            <person name="Hutchinson M.I."/>
            <person name="Powell A.J."/>
            <person name="Barry K."/>
            <person name="Miller A.N."/>
            <person name="Grigoriev I.V."/>
            <person name="Debuchy R."/>
            <person name="Gladieux P."/>
            <person name="Hiltunen Thoren M."/>
            <person name="Johannesson H."/>
        </authorList>
    </citation>
    <scope>NUCLEOTIDE SEQUENCE</scope>
    <source>
        <strain evidence="2">PSN293</strain>
    </source>
</reference>
<protein>
    <submittedName>
        <fullName evidence="2">Heterokaryon incompatibility protein-domain-containing protein</fullName>
    </submittedName>
</protein>
<feature type="domain" description="Heterokaryon incompatibility" evidence="1">
    <location>
        <begin position="122"/>
        <end position="223"/>
    </location>
</feature>
<evidence type="ECO:0000313" key="3">
    <source>
        <dbReference type="Proteomes" id="UP001301769"/>
    </source>
</evidence>
<evidence type="ECO:0000313" key="2">
    <source>
        <dbReference type="EMBL" id="KAK4212081.1"/>
    </source>
</evidence>
<dbReference type="InterPro" id="IPR010730">
    <property type="entry name" value="HET"/>
</dbReference>
<gene>
    <name evidence="2" type="ORF">QBC37DRAFT_425735</name>
</gene>
<dbReference type="AlphaFoldDB" id="A0AAN6Y4J2"/>
<dbReference type="Proteomes" id="UP001301769">
    <property type="component" value="Unassembled WGS sequence"/>
</dbReference>
<dbReference type="PANTHER" id="PTHR24148">
    <property type="entry name" value="ANKYRIN REPEAT DOMAIN-CONTAINING PROTEIN 39 HOMOLOG-RELATED"/>
    <property type="match status" value="1"/>
</dbReference>
<dbReference type="EMBL" id="MU858135">
    <property type="protein sequence ID" value="KAK4212081.1"/>
    <property type="molecule type" value="Genomic_DNA"/>
</dbReference>
<dbReference type="PANTHER" id="PTHR24148:SF73">
    <property type="entry name" value="HET DOMAIN PROTEIN (AFU_ORTHOLOGUE AFUA_8G01020)"/>
    <property type="match status" value="1"/>
</dbReference>
<proteinExistence type="predicted"/>
<dbReference type="InterPro" id="IPR052895">
    <property type="entry name" value="HetReg/Transcr_Mod"/>
</dbReference>
<organism evidence="2 3">
    <name type="scientific">Rhypophila decipiens</name>
    <dbReference type="NCBI Taxonomy" id="261697"/>
    <lineage>
        <taxon>Eukaryota</taxon>
        <taxon>Fungi</taxon>
        <taxon>Dikarya</taxon>
        <taxon>Ascomycota</taxon>
        <taxon>Pezizomycotina</taxon>
        <taxon>Sordariomycetes</taxon>
        <taxon>Sordariomycetidae</taxon>
        <taxon>Sordariales</taxon>
        <taxon>Naviculisporaceae</taxon>
        <taxon>Rhypophila</taxon>
    </lineage>
</organism>
<sequence>MDLDQRLNHESGFRYPTINPRTQIRLLRRLPFADSTSPCQHQYVFEITHVQDLFRISYNALSYTWGSASSRDDLDEIKVGGQSFWIRRNLHDFLVSWHRIVGDPKHGAQPFAESHANPFLAEEERLIFIDAICINQLGGEDNNERQAQVLLMREIYHRADGVISWLGIPPDDPTRDAVQALAAAVRTRRDFGSQAAIWTPAQREAHRYLSHSRYWSRVWVMQEILLARELVVCCGEFGFPLTLFAGRSSHCSAQTARYQTPAERVTPYRLRTAIRPVNTKISSRKDALAQGTVVLPMGEMISELRSQGSVAVWETLDYQSHLSDNLYDIMARYGHLECSDARDKLYGFLGLVKEKSRRAICVDYNKGADFAFYQGLKAGVTELVQEMEADLVLSRSDGSEKMRQGRDRVTRFYQDIRRAFGDALSAGETDRILQKVLDELQIEQWLAGIDSALLLRENGYGGEIVSWKDFRGLSSGGQDTARKGVEQGGWLHRWHTWQYKAVTRAKRRLFSKNRSYVD</sequence>
<name>A0AAN6Y4J2_9PEZI</name>
<evidence type="ECO:0000259" key="1">
    <source>
        <dbReference type="Pfam" id="PF06985"/>
    </source>
</evidence>
<reference evidence="2" key="2">
    <citation type="submission" date="2023-05" db="EMBL/GenBank/DDBJ databases">
        <authorList>
            <consortium name="Lawrence Berkeley National Laboratory"/>
            <person name="Steindorff A."/>
            <person name="Hensen N."/>
            <person name="Bonometti L."/>
            <person name="Westerberg I."/>
            <person name="Brannstrom I.O."/>
            <person name="Guillou S."/>
            <person name="Cros-Aarteil S."/>
            <person name="Calhoun S."/>
            <person name="Haridas S."/>
            <person name="Kuo A."/>
            <person name="Mondo S."/>
            <person name="Pangilinan J."/>
            <person name="Riley R."/>
            <person name="Labutti K."/>
            <person name="Andreopoulos B."/>
            <person name="Lipzen A."/>
            <person name="Chen C."/>
            <person name="Yanf M."/>
            <person name="Daum C."/>
            <person name="Ng V."/>
            <person name="Clum A."/>
            <person name="Ohm R."/>
            <person name="Martin F."/>
            <person name="Silar P."/>
            <person name="Natvig D."/>
            <person name="Lalanne C."/>
            <person name="Gautier V."/>
            <person name="Ament-Velasquez S.L."/>
            <person name="Kruys A."/>
            <person name="Hutchinson M.I."/>
            <person name="Powell A.J."/>
            <person name="Barry K."/>
            <person name="Miller A.N."/>
            <person name="Grigoriev I.V."/>
            <person name="Debuchy R."/>
            <person name="Gladieux P."/>
            <person name="Thoren M.H."/>
            <person name="Johannesson H."/>
        </authorList>
    </citation>
    <scope>NUCLEOTIDE SEQUENCE</scope>
    <source>
        <strain evidence="2">PSN293</strain>
    </source>
</reference>